<dbReference type="Proteomes" id="UP000799436">
    <property type="component" value="Unassembled WGS sequence"/>
</dbReference>
<evidence type="ECO:0000313" key="3">
    <source>
        <dbReference type="Proteomes" id="UP000799436"/>
    </source>
</evidence>
<keyword evidence="1" id="KW-1133">Transmembrane helix</keyword>
<reference evidence="2" key="1">
    <citation type="journal article" date="2020" name="Stud. Mycol.">
        <title>101 Dothideomycetes genomes: a test case for predicting lifestyles and emergence of pathogens.</title>
        <authorList>
            <person name="Haridas S."/>
            <person name="Albert R."/>
            <person name="Binder M."/>
            <person name="Bloem J."/>
            <person name="Labutti K."/>
            <person name="Salamov A."/>
            <person name="Andreopoulos B."/>
            <person name="Baker S."/>
            <person name="Barry K."/>
            <person name="Bills G."/>
            <person name="Bluhm B."/>
            <person name="Cannon C."/>
            <person name="Castanera R."/>
            <person name="Culley D."/>
            <person name="Daum C."/>
            <person name="Ezra D."/>
            <person name="Gonzalez J."/>
            <person name="Henrissat B."/>
            <person name="Kuo A."/>
            <person name="Liang C."/>
            <person name="Lipzen A."/>
            <person name="Lutzoni F."/>
            <person name="Magnuson J."/>
            <person name="Mondo S."/>
            <person name="Nolan M."/>
            <person name="Ohm R."/>
            <person name="Pangilinan J."/>
            <person name="Park H.-J."/>
            <person name="Ramirez L."/>
            <person name="Alfaro M."/>
            <person name="Sun H."/>
            <person name="Tritt A."/>
            <person name="Yoshinaga Y."/>
            <person name="Zwiers L.-H."/>
            <person name="Turgeon B."/>
            <person name="Goodwin S."/>
            <person name="Spatafora J."/>
            <person name="Crous P."/>
            <person name="Grigoriev I."/>
        </authorList>
    </citation>
    <scope>NUCLEOTIDE SEQUENCE</scope>
    <source>
        <strain evidence="2">CBS 116005</strain>
    </source>
</reference>
<sequence>MTHMAAVAGRDKKGQNGQAATHSSALAFVIALQGIVIIAGLLLALLGLFSSDNSSKNLQAQHFESEHLQPPLSLFVFGDSYSASAFTNGSDAPSLHQPLGFPPLDPAPDHLNWTKHTYIIGIEAVPFALCGCTRQVGGNALARAAKAVGEGNVRPILVGQGSSSNRLRYW</sequence>
<name>A0A6G1L2M8_9PEZI</name>
<evidence type="ECO:0000256" key="1">
    <source>
        <dbReference type="SAM" id="Phobius"/>
    </source>
</evidence>
<proteinExistence type="predicted"/>
<organism evidence="2 3">
    <name type="scientific">Teratosphaeria nubilosa</name>
    <dbReference type="NCBI Taxonomy" id="161662"/>
    <lineage>
        <taxon>Eukaryota</taxon>
        <taxon>Fungi</taxon>
        <taxon>Dikarya</taxon>
        <taxon>Ascomycota</taxon>
        <taxon>Pezizomycotina</taxon>
        <taxon>Dothideomycetes</taxon>
        <taxon>Dothideomycetidae</taxon>
        <taxon>Mycosphaerellales</taxon>
        <taxon>Teratosphaeriaceae</taxon>
        <taxon>Teratosphaeria</taxon>
    </lineage>
</organism>
<feature type="transmembrane region" description="Helical" evidence="1">
    <location>
        <begin position="25"/>
        <end position="49"/>
    </location>
</feature>
<dbReference type="AlphaFoldDB" id="A0A6G1L2M8"/>
<keyword evidence="3" id="KW-1185">Reference proteome</keyword>
<keyword evidence="1" id="KW-0472">Membrane</keyword>
<keyword evidence="1" id="KW-0812">Transmembrane</keyword>
<evidence type="ECO:0000313" key="2">
    <source>
        <dbReference type="EMBL" id="KAF2766950.1"/>
    </source>
</evidence>
<accession>A0A6G1L2M8</accession>
<gene>
    <name evidence="2" type="ORF">EJ03DRAFT_353493</name>
</gene>
<protein>
    <submittedName>
        <fullName evidence="2">Uncharacterized protein</fullName>
    </submittedName>
</protein>
<dbReference type="EMBL" id="ML995863">
    <property type="protein sequence ID" value="KAF2766950.1"/>
    <property type="molecule type" value="Genomic_DNA"/>
</dbReference>